<dbReference type="GO" id="GO:0008270">
    <property type="term" value="F:zinc ion binding"/>
    <property type="evidence" value="ECO:0007669"/>
    <property type="project" value="TreeGrafter"/>
</dbReference>
<evidence type="ECO:0000313" key="5">
    <source>
        <dbReference type="Proteomes" id="UP000031512"/>
    </source>
</evidence>
<evidence type="ECO:0000256" key="1">
    <source>
        <dbReference type="ARBA" id="ARBA00007818"/>
    </source>
</evidence>
<dbReference type="PANTHER" id="PTHR12857">
    <property type="entry name" value="CXXC MOTIF CONTAINING ZINC BINDING PROTEIN"/>
    <property type="match status" value="1"/>
</dbReference>
<dbReference type="AlphaFoldDB" id="L0AVW4"/>
<organism evidence="4 5">
    <name type="scientific">Theileria equi strain WA</name>
    <dbReference type="NCBI Taxonomy" id="1537102"/>
    <lineage>
        <taxon>Eukaryota</taxon>
        <taxon>Sar</taxon>
        <taxon>Alveolata</taxon>
        <taxon>Apicomplexa</taxon>
        <taxon>Aconoidasida</taxon>
        <taxon>Piroplasmida</taxon>
        <taxon>Theileriidae</taxon>
        <taxon>Theileria</taxon>
    </lineage>
</organism>
<keyword evidence="5" id="KW-1185">Reference proteome</keyword>
<dbReference type="KEGG" id="beq:BEWA_025390"/>
<comment type="similarity">
    <text evidence="1">Belongs to the UPF0587 family.</text>
</comment>
<dbReference type="eggNOG" id="ENOG502SFSG">
    <property type="taxonomic scope" value="Eukaryota"/>
</dbReference>
<evidence type="ECO:0000256" key="3">
    <source>
        <dbReference type="ARBA" id="ARBA00022833"/>
    </source>
</evidence>
<dbReference type="EMBL" id="CP001669">
    <property type="protein sequence ID" value="AFZ79690.1"/>
    <property type="molecule type" value="Genomic_DNA"/>
</dbReference>
<dbReference type="OrthoDB" id="10248838at2759"/>
<proteinExistence type="inferred from homology"/>
<protein>
    <submittedName>
        <fullName evidence="4">Uncharacterized protein</fullName>
    </submittedName>
</protein>
<dbReference type="RefSeq" id="XP_004829356.1">
    <property type="nucleotide sequence ID" value="XM_004829299.1"/>
</dbReference>
<dbReference type="VEuPathDB" id="PiroplasmaDB:BEWA_025390"/>
<gene>
    <name evidence="4" type="ORF">BEWA_025390</name>
</gene>
<reference evidence="4 5" key="1">
    <citation type="journal article" date="2012" name="BMC Genomics">
        <title>Comparative genomic analysis and phylogenetic position of Theileria equi.</title>
        <authorList>
            <person name="Kappmeyer L.S."/>
            <person name="Thiagarajan M."/>
            <person name="Herndon D.R."/>
            <person name="Ramsay J.D."/>
            <person name="Caler E."/>
            <person name="Djikeng A."/>
            <person name="Gillespie J.J."/>
            <person name="Lau A.O."/>
            <person name="Roalson E.H."/>
            <person name="Silva J.C."/>
            <person name="Silva M.G."/>
            <person name="Suarez C.E."/>
            <person name="Ueti M.W."/>
            <person name="Nene V.M."/>
            <person name="Mealey R.H."/>
            <person name="Knowles D.P."/>
            <person name="Brayton K.A."/>
        </authorList>
    </citation>
    <scope>NUCLEOTIDE SEQUENCE [LARGE SCALE GENOMIC DNA]</scope>
    <source>
        <strain evidence="4 5">WA</strain>
    </source>
</reference>
<dbReference type="Proteomes" id="UP000031512">
    <property type="component" value="Chromosome 1"/>
</dbReference>
<dbReference type="InterPro" id="IPR008584">
    <property type="entry name" value="CXXC_Zn-binding_euk"/>
</dbReference>
<keyword evidence="3" id="KW-0862">Zinc</keyword>
<dbReference type="SUPFAM" id="SSF141678">
    <property type="entry name" value="MAL13P1.257-like"/>
    <property type="match status" value="1"/>
</dbReference>
<dbReference type="PANTHER" id="PTHR12857:SF0">
    <property type="entry name" value="CXXC MOTIF CONTAINING ZINC BINDING PROTEIN"/>
    <property type="match status" value="1"/>
</dbReference>
<evidence type="ECO:0000313" key="4">
    <source>
        <dbReference type="EMBL" id="AFZ79690.1"/>
    </source>
</evidence>
<dbReference type="Pfam" id="PF05907">
    <property type="entry name" value="CXXC_Zn-b_euk"/>
    <property type="match status" value="1"/>
</dbReference>
<dbReference type="GeneID" id="15806195"/>
<sequence>MVLIGLFVTAEFENVSEVRVPPDHTWFLDIRESDGFEVRENVSLSAAEIVDTGNSRNSVHFSINFKDSRKKGTITIKGADSKFTDDGYSCVCIFDCRGVDILSWNPSGGYQVVCTSGNVISDVEFEQDSWVGFDEVSHSTTNINIQKSEKCASVLNLKYELRVV</sequence>
<accession>L0AVW4</accession>
<evidence type="ECO:0000256" key="2">
    <source>
        <dbReference type="ARBA" id="ARBA00022723"/>
    </source>
</evidence>
<keyword evidence="2" id="KW-0479">Metal-binding</keyword>
<name>L0AVW4_THEEQ</name>